<feature type="region of interest" description="Disordered" evidence="1">
    <location>
        <begin position="1252"/>
        <end position="1272"/>
    </location>
</feature>
<feature type="region of interest" description="Disordered" evidence="1">
    <location>
        <begin position="1"/>
        <end position="742"/>
    </location>
</feature>
<reference evidence="3" key="1">
    <citation type="journal article" date="2014" name="Genome Announc.">
        <title>Complete sequencing and chromosome-scale genome assembly of the industrial progenitor strain P2niaD18 from the penicillin producer Penicillium chrysogenum.</title>
        <authorList>
            <person name="Specht T."/>
            <person name="Dahlmann T.A."/>
            <person name="Zadra I."/>
            <person name="Kurnsteiner H."/>
            <person name="Kuck U."/>
        </authorList>
    </citation>
    <scope>NUCLEOTIDE SEQUENCE [LARGE SCALE GENOMIC DNA]</scope>
    <source>
        <strain evidence="3">P2niaD18</strain>
    </source>
</reference>
<dbReference type="InterPro" id="IPR051571">
    <property type="entry name" value="N-CoR_corepressor"/>
</dbReference>
<feature type="compositionally biased region" description="Low complexity" evidence="1">
    <location>
        <begin position="1448"/>
        <end position="1465"/>
    </location>
</feature>
<feature type="compositionally biased region" description="Basic and acidic residues" evidence="1">
    <location>
        <begin position="13"/>
        <end position="26"/>
    </location>
</feature>
<feature type="compositionally biased region" description="Basic and acidic residues" evidence="1">
    <location>
        <begin position="1569"/>
        <end position="1581"/>
    </location>
</feature>
<feature type="compositionally biased region" description="Basic and acidic residues" evidence="1">
    <location>
        <begin position="514"/>
        <end position="525"/>
    </location>
</feature>
<feature type="compositionally biased region" description="Polar residues" evidence="1">
    <location>
        <begin position="1789"/>
        <end position="1804"/>
    </location>
</feature>
<dbReference type="PANTHER" id="PTHR13992:SF39">
    <property type="entry name" value="SMRTER, ISOFORM G"/>
    <property type="match status" value="1"/>
</dbReference>
<dbReference type="Proteomes" id="UP000076449">
    <property type="component" value="Chromosome II"/>
</dbReference>
<name>A0A167U9B6_PENCH</name>
<feature type="compositionally biased region" description="Gly residues" evidence="1">
    <location>
        <begin position="58"/>
        <end position="67"/>
    </location>
</feature>
<feature type="region of interest" description="Disordered" evidence="1">
    <location>
        <begin position="837"/>
        <end position="857"/>
    </location>
</feature>
<feature type="region of interest" description="Disordered" evidence="1">
    <location>
        <begin position="1419"/>
        <end position="1977"/>
    </location>
</feature>
<feature type="compositionally biased region" description="Basic and acidic residues" evidence="1">
    <location>
        <begin position="199"/>
        <end position="305"/>
    </location>
</feature>
<feature type="compositionally biased region" description="Polar residues" evidence="1">
    <location>
        <begin position="1844"/>
        <end position="1884"/>
    </location>
</feature>
<dbReference type="PANTHER" id="PTHR13992">
    <property type="entry name" value="NUCLEAR RECEPTOR CO-REPRESSOR RELATED NCOR"/>
    <property type="match status" value="1"/>
</dbReference>
<accession>A0A167U9B6</accession>
<dbReference type="SUPFAM" id="SSF46689">
    <property type="entry name" value="Homeodomain-like"/>
    <property type="match status" value="2"/>
</dbReference>
<gene>
    <name evidence="3" type="ORF">EN45_076420</name>
</gene>
<feature type="compositionally biased region" description="Pro residues" evidence="1">
    <location>
        <begin position="1775"/>
        <end position="1785"/>
    </location>
</feature>
<feature type="region of interest" description="Disordered" evidence="1">
    <location>
        <begin position="1134"/>
        <end position="1238"/>
    </location>
</feature>
<dbReference type="EMBL" id="CM002799">
    <property type="protein sequence ID" value="KZN89049.1"/>
    <property type="molecule type" value="Genomic_DNA"/>
</dbReference>
<feature type="compositionally biased region" description="Basic and acidic residues" evidence="1">
    <location>
        <begin position="1252"/>
        <end position="1262"/>
    </location>
</feature>
<feature type="compositionally biased region" description="Polar residues" evidence="1">
    <location>
        <begin position="1"/>
        <end position="12"/>
    </location>
</feature>
<feature type="compositionally biased region" description="Polar residues" evidence="1">
    <location>
        <begin position="1541"/>
        <end position="1567"/>
    </location>
</feature>
<dbReference type="InterPro" id="IPR017884">
    <property type="entry name" value="SANT_dom"/>
</dbReference>
<dbReference type="GO" id="GO:0006357">
    <property type="term" value="P:regulation of transcription by RNA polymerase II"/>
    <property type="evidence" value="ECO:0007669"/>
    <property type="project" value="TreeGrafter"/>
</dbReference>
<feature type="compositionally biased region" description="Basic and acidic residues" evidence="1">
    <location>
        <begin position="332"/>
        <end position="343"/>
    </location>
</feature>
<dbReference type="InterPro" id="IPR001005">
    <property type="entry name" value="SANT/Myb"/>
</dbReference>
<feature type="region of interest" description="Disordered" evidence="1">
    <location>
        <begin position="1109"/>
        <end position="1128"/>
    </location>
</feature>
<feature type="compositionally biased region" description="Basic and acidic residues" evidence="1">
    <location>
        <begin position="1178"/>
        <end position="1189"/>
    </location>
</feature>
<feature type="compositionally biased region" description="Basic and acidic residues" evidence="1">
    <location>
        <begin position="68"/>
        <end position="118"/>
    </location>
</feature>
<dbReference type="PROSITE" id="PS51293">
    <property type="entry name" value="SANT"/>
    <property type="match status" value="1"/>
</dbReference>
<dbReference type="SMART" id="SM00717">
    <property type="entry name" value="SANT"/>
    <property type="match status" value="2"/>
</dbReference>
<protein>
    <recommendedName>
        <fullName evidence="2">SANT domain-containing protein</fullName>
    </recommendedName>
</protein>
<feature type="compositionally biased region" description="Low complexity" evidence="1">
    <location>
        <begin position="688"/>
        <end position="705"/>
    </location>
</feature>
<dbReference type="InterPro" id="IPR009057">
    <property type="entry name" value="Homeodomain-like_sf"/>
</dbReference>
<evidence type="ECO:0000259" key="2">
    <source>
        <dbReference type="PROSITE" id="PS51293"/>
    </source>
</evidence>
<feature type="compositionally biased region" description="Basic and acidic residues" evidence="1">
    <location>
        <begin position="129"/>
        <end position="154"/>
    </location>
</feature>
<feature type="compositionally biased region" description="Basic residues" evidence="1">
    <location>
        <begin position="174"/>
        <end position="183"/>
    </location>
</feature>
<evidence type="ECO:0000256" key="1">
    <source>
        <dbReference type="SAM" id="MobiDB-lite"/>
    </source>
</evidence>
<organism evidence="3">
    <name type="scientific">Penicillium chrysogenum</name>
    <name type="common">Penicillium notatum</name>
    <dbReference type="NCBI Taxonomy" id="5076"/>
    <lineage>
        <taxon>Eukaryota</taxon>
        <taxon>Fungi</taxon>
        <taxon>Dikarya</taxon>
        <taxon>Ascomycota</taxon>
        <taxon>Pezizomycotina</taxon>
        <taxon>Eurotiomycetes</taxon>
        <taxon>Eurotiomycetidae</taxon>
        <taxon>Eurotiales</taxon>
        <taxon>Aspergillaceae</taxon>
        <taxon>Penicillium</taxon>
        <taxon>Penicillium chrysogenum species complex</taxon>
    </lineage>
</organism>
<feature type="region of interest" description="Disordered" evidence="1">
    <location>
        <begin position="941"/>
        <end position="971"/>
    </location>
</feature>
<sequence length="1977" mass="217296">MSSRFPPSSGFNSRDRSPHRFGDRRPPVGPRGPDDGPAPFGRDPPRGPRALVDSPRGGHFGGRGRGYGRGDFRDRDRDPRDRDRDRDFRDNRDGPPFRRDMDRDWVRRDRDFDPRDNRIGFGRGRSRSPTRDFRDIREPPGRDFDLVRMRRNSRDSIISASSGGPEGPPPSGGHMHRGGMRGRGRGDWEGGRGRGRPPFLDDRDLFRRRSRSREPWRGRDRMVDRDRDRDMDRDRALDRDRMMDRDRDRDLPRPRDRDRELDRDLDRRDRFDRREDWDNRRPDREDRDRPVDFWKRDRPPSRADSRAASGSTTSSHPPTAPGPGAGPALADRLSDHPQVDHARKPSIIPSTAVQEPTRDSERSDPVAVRPSGTRPDAVRPDVVRPDPARPDAVRPHAPRLDAPRLDAARPDAVRPDARPDAPRLDAVRPDAIKNAGPIIRNSPPPAAPQVPAFGSVTAPITNVSPSKDTSDQPTARNSTFPTEGDRHGVLQRQPAQPPTGPKAERTEITQPLEPRSRPDGPREAGKQQIAPHRLSKPSIHFPDVSPPTAPAAMTRPDSGVGPNEGFGGGRSNSLTSSPTFARIPPPAPRALSREPSMSPRMQPSGIPTGPRALQWKASSPRGRKGSKQWVRPGYGRTPSIPNALPKQEPVDEGEDASPADETTQPFLPHETDEPESGEILPHEPVREPSPASPSLNLPPRRSLSAVDVQTSDVNELSEQGGTDKPALIPDFEGSSDEEDGENIVFTQEYLDERKRIFEKDMESLRAELPPSPLEDPAIVTLLLKIQLLGMVANEHTVEPSPEPLAERVLERPVDPLPSVEDEEPADHPATERVVSFASTRPEREPEPISETIIPPVVPPGEVTVQNLPFLHSGPPTPISDMDVYHENIATQNRLRDTFSTELSKVQAEVFRKNALLRDEYVSHYKLWRMAIWELDRMKEKKSVTPGPASPPVSTVATTPAPMPEGREGRRYKGNSELDFLNALKASEISAQEELERRRIKMATARPDLGREAVIPNMLEPREAKARIYKDVNNTIECNRALDVFGFVPPPNDFTPEEHVIFTDAFMAHPKRWGKIAESLPGRNFQQCIVHYYLTKEEIKYKAKLNKRWSKRGKGTRKGPRPKSNALIADLGVVKPDFVGEDEPPAVTDTGRPRRAAAPTFGDSTTEAESAPLGRRGQLGKDGETVERPSTRRGGRGGGTRGGRRVKTTTQPDPKAQAIVPQGNLPPVVPPAPLHPGGEMELVSDHVLEGYEARERERSEKESVPPIPRGRVGRGRAKEGVYVFESTEVEPPLATKQLETGYGPLQPTSYWSVPEQRDFPALLGHFGRDFEGISAWMKTKTTVMVKNFYQRRLDSGQKDFELILTDAEEKKARGEATGPLPIPSVAPKRRYEATPSSIIPRPLAPHGDPMAEADEIRFPKGKPVGLSPQPMSLHGRPPSDKDRNVGRYQPLAQASAASPVPSTATLIEESTRAIRAQGGPSHRIQGPRLGYFTEDRRDSSVLPHATSRAQELPISSRHPGSMPQDMARMEPLSAQAYMPAQQPASLLSSTHSRHASLTQPPGSPTQQLRPELDISSVHRDPFAQRPYYSLAGQPMGLAQSPRPGLSPVKDVPRPSATPAPDATRQVPAKRSNIMSILNDEPEEPQPRKRFASEQAPSAPGVTTGINPRPAYQASGPSRHEDSIMSGMPQKPSGYTQQSQYQPPSRGYSEYPGYGGSTTSANNDWMARFDPRAQQTPPQPPAQSLPPQQQQQQSGRQGSYSSYAAPPSQSSLTNLPAPSPAPTPPPTNASQRSAYPNVFSQGSSAQPPMASGSRDMTSQLASYRPGSPGPRTSMPYASRQDPPTPAQSSASLYQQHVQTMVSGSHQPQSHRSTPVNLAGASSQYGHNTPPPQSQAGRSMASLASLGRSYTPPSALHPSMSGGTMGSYAPPQSSAPGSIPPLHQRPPGSLGDSVSTPTHHRVYSHGSAQGGLPPPSQPPR</sequence>
<feature type="compositionally biased region" description="Polar residues" evidence="1">
    <location>
        <begin position="707"/>
        <end position="720"/>
    </location>
</feature>
<dbReference type="CDD" id="cd00167">
    <property type="entry name" value="SANT"/>
    <property type="match status" value="1"/>
</dbReference>
<feature type="domain" description="SANT" evidence="2">
    <location>
        <begin position="1048"/>
        <end position="1099"/>
    </location>
</feature>
<feature type="compositionally biased region" description="Low complexity" evidence="1">
    <location>
        <begin position="1743"/>
        <end position="1774"/>
    </location>
</feature>
<feature type="compositionally biased region" description="Polar residues" evidence="1">
    <location>
        <begin position="1691"/>
        <end position="1701"/>
    </location>
</feature>
<dbReference type="Gene3D" id="1.10.10.60">
    <property type="entry name" value="Homeodomain-like"/>
    <property type="match status" value="2"/>
</dbReference>
<dbReference type="GO" id="GO:0034967">
    <property type="term" value="C:Set3 complex"/>
    <property type="evidence" value="ECO:0007669"/>
    <property type="project" value="TreeGrafter"/>
</dbReference>
<feature type="compositionally biased region" description="Polar residues" evidence="1">
    <location>
        <begin position="458"/>
        <end position="481"/>
    </location>
</feature>
<feature type="compositionally biased region" description="Basic residues" evidence="1">
    <location>
        <begin position="1109"/>
        <end position="1120"/>
    </location>
</feature>
<proteinExistence type="predicted"/>
<dbReference type="Pfam" id="PF00249">
    <property type="entry name" value="Myb_DNA-binding"/>
    <property type="match status" value="1"/>
</dbReference>
<feature type="compositionally biased region" description="Basic and acidic residues" evidence="1">
    <location>
        <begin position="376"/>
        <end position="431"/>
    </location>
</feature>
<evidence type="ECO:0000313" key="3">
    <source>
        <dbReference type="EMBL" id="KZN89049.1"/>
    </source>
</evidence>
<feature type="compositionally biased region" description="Low complexity" evidence="1">
    <location>
        <begin position="307"/>
        <end position="317"/>
    </location>
</feature>